<keyword evidence="5 7" id="KW-1133">Transmembrane helix</keyword>
<evidence type="ECO:0000256" key="5">
    <source>
        <dbReference type="ARBA" id="ARBA00022989"/>
    </source>
</evidence>
<keyword evidence="3" id="KW-0813">Transport</keyword>
<keyword evidence="6 7" id="KW-0472">Membrane</keyword>
<keyword evidence="10" id="KW-1185">Reference proteome</keyword>
<dbReference type="Proteomes" id="UP001217417">
    <property type="component" value="Unassembled WGS sequence"/>
</dbReference>
<evidence type="ECO:0000259" key="8">
    <source>
        <dbReference type="PROSITE" id="PS50850"/>
    </source>
</evidence>
<evidence type="ECO:0000313" key="10">
    <source>
        <dbReference type="Proteomes" id="UP001217417"/>
    </source>
</evidence>
<dbReference type="PANTHER" id="PTHR23514:SF3">
    <property type="entry name" value="BYPASS OF STOP CODON PROTEIN 6"/>
    <property type="match status" value="1"/>
</dbReference>
<feature type="transmembrane region" description="Helical" evidence="7">
    <location>
        <begin position="356"/>
        <end position="374"/>
    </location>
</feature>
<dbReference type="InterPro" id="IPR051788">
    <property type="entry name" value="MFS_Transporter"/>
</dbReference>
<dbReference type="GO" id="GO:0016020">
    <property type="term" value="C:membrane"/>
    <property type="evidence" value="ECO:0007669"/>
    <property type="project" value="TreeGrafter"/>
</dbReference>
<sequence>MARQQTTAANDPITLYEGDQNVEELDADMTELASVKSPAVIDILPGTVTGQLSVVDTEFTESRNNDGAEHLQTWNNPPANKWRVIAILLGFVLMGMNDATTGALLLYIESYYHQNYTIISLCFLAPAFGYMTSAFLNSNMHIMFGRRGTVILGMALMCVAYAVICWAPPLPVTVIAYGIAGLGIGTLDAAWNAFAADLQNVNEIMGLMHGLYGVGATISPLVSTAMAASGLLWSYYYFIMLAIGVVILCLNGYAFWGETPAKYLKDHPPGVGEDGESQGRLTEALKNRYTISLACVLFFYMGAEVGLGSWIVTFMVTERHGDPASMGAVASGYWAGLTAGRMILGFVTGRIGENTMATIYLLLSIVFELVFWLAPSIVASAIGVALVGVFFGPVFPTVMVALTRLLPKRLHVTGIGFAASIGGGGAAVFPFITGAMAQAKGAWVLQPLVVALIGAMILIWITIPTVEETGLWDRILGKFIRRKGRNNDTESN</sequence>
<feature type="transmembrane region" description="Helical" evidence="7">
    <location>
        <begin position="380"/>
        <end position="402"/>
    </location>
</feature>
<feature type="domain" description="Major facilitator superfamily (MFS) profile" evidence="8">
    <location>
        <begin position="83"/>
        <end position="467"/>
    </location>
</feature>
<dbReference type="RefSeq" id="XP_056045621.1">
    <property type="nucleotide sequence ID" value="XM_056187106.1"/>
</dbReference>
<dbReference type="GO" id="GO:0012505">
    <property type="term" value="C:endomembrane system"/>
    <property type="evidence" value="ECO:0007669"/>
    <property type="project" value="UniProtKB-SubCell"/>
</dbReference>
<dbReference type="GeneID" id="80882272"/>
<evidence type="ECO:0000256" key="1">
    <source>
        <dbReference type="ARBA" id="ARBA00004127"/>
    </source>
</evidence>
<dbReference type="Pfam" id="PF07690">
    <property type="entry name" value="MFS_1"/>
    <property type="match status" value="1"/>
</dbReference>
<dbReference type="InterPro" id="IPR011701">
    <property type="entry name" value="MFS"/>
</dbReference>
<evidence type="ECO:0000256" key="7">
    <source>
        <dbReference type="SAM" id="Phobius"/>
    </source>
</evidence>
<feature type="transmembrane region" description="Helical" evidence="7">
    <location>
        <begin position="206"/>
        <end position="229"/>
    </location>
</feature>
<dbReference type="FunFam" id="1.20.1250.20:FF:000286">
    <property type="entry name" value="MFS efflux transporter"/>
    <property type="match status" value="1"/>
</dbReference>
<dbReference type="Gene3D" id="1.20.1250.20">
    <property type="entry name" value="MFS general substrate transporter like domains"/>
    <property type="match status" value="2"/>
</dbReference>
<feature type="transmembrane region" description="Helical" evidence="7">
    <location>
        <begin position="175"/>
        <end position="194"/>
    </location>
</feature>
<comment type="caution">
    <text evidence="9">The sequence shown here is derived from an EMBL/GenBank/DDBJ whole genome shotgun (WGS) entry which is preliminary data.</text>
</comment>
<dbReference type="GO" id="GO:0022857">
    <property type="term" value="F:transmembrane transporter activity"/>
    <property type="evidence" value="ECO:0007669"/>
    <property type="project" value="InterPro"/>
</dbReference>
<feature type="transmembrane region" description="Helical" evidence="7">
    <location>
        <begin position="414"/>
        <end position="437"/>
    </location>
</feature>
<dbReference type="InterPro" id="IPR020846">
    <property type="entry name" value="MFS_dom"/>
</dbReference>
<dbReference type="PROSITE" id="PS50850">
    <property type="entry name" value="MFS"/>
    <property type="match status" value="1"/>
</dbReference>
<organism evidence="9 10">
    <name type="scientific">Lipomyces tetrasporus</name>
    <dbReference type="NCBI Taxonomy" id="54092"/>
    <lineage>
        <taxon>Eukaryota</taxon>
        <taxon>Fungi</taxon>
        <taxon>Dikarya</taxon>
        <taxon>Ascomycota</taxon>
        <taxon>Saccharomycotina</taxon>
        <taxon>Lipomycetes</taxon>
        <taxon>Lipomycetales</taxon>
        <taxon>Lipomycetaceae</taxon>
        <taxon>Lipomyces</taxon>
    </lineage>
</organism>
<dbReference type="EMBL" id="JARPMG010000003">
    <property type="protein sequence ID" value="KAJ8102171.1"/>
    <property type="molecule type" value="Genomic_DNA"/>
</dbReference>
<feature type="transmembrane region" description="Helical" evidence="7">
    <location>
        <begin position="84"/>
        <end position="108"/>
    </location>
</feature>
<dbReference type="InterPro" id="IPR036259">
    <property type="entry name" value="MFS_trans_sf"/>
</dbReference>
<gene>
    <name evidence="9" type="ORF">POJ06DRAFT_248997</name>
</gene>
<feature type="transmembrane region" description="Helical" evidence="7">
    <location>
        <begin position="289"/>
        <end position="312"/>
    </location>
</feature>
<feature type="transmembrane region" description="Helical" evidence="7">
    <location>
        <begin position="324"/>
        <end position="344"/>
    </location>
</feature>
<feature type="transmembrane region" description="Helical" evidence="7">
    <location>
        <begin position="443"/>
        <end position="463"/>
    </location>
</feature>
<dbReference type="AlphaFoldDB" id="A0AAD7QWG5"/>
<dbReference type="PANTHER" id="PTHR23514">
    <property type="entry name" value="BYPASS OF STOP CODON PROTEIN 6"/>
    <property type="match status" value="1"/>
</dbReference>
<feature type="transmembrane region" description="Helical" evidence="7">
    <location>
        <begin position="148"/>
        <end position="169"/>
    </location>
</feature>
<evidence type="ECO:0000313" key="9">
    <source>
        <dbReference type="EMBL" id="KAJ8102171.1"/>
    </source>
</evidence>
<comment type="similarity">
    <text evidence="2">Belongs to the major facilitator superfamily.</text>
</comment>
<evidence type="ECO:0000256" key="6">
    <source>
        <dbReference type="ARBA" id="ARBA00023136"/>
    </source>
</evidence>
<accession>A0AAD7QWG5</accession>
<proteinExistence type="inferred from homology"/>
<evidence type="ECO:0000256" key="4">
    <source>
        <dbReference type="ARBA" id="ARBA00022692"/>
    </source>
</evidence>
<feature type="transmembrane region" description="Helical" evidence="7">
    <location>
        <begin position="235"/>
        <end position="256"/>
    </location>
</feature>
<comment type="subcellular location">
    <subcellularLocation>
        <location evidence="1">Endomembrane system</location>
        <topology evidence="1">Multi-pass membrane protein</topology>
    </subcellularLocation>
</comment>
<keyword evidence="4 7" id="KW-0812">Transmembrane</keyword>
<feature type="transmembrane region" description="Helical" evidence="7">
    <location>
        <begin position="114"/>
        <end position="136"/>
    </location>
</feature>
<evidence type="ECO:0000256" key="2">
    <source>
        <dbReference type="ARBA" id="ARBA00008335"/>
    </source>
</evidence>
<protein>
    <submittedName>
        <fullName evidence="9">Major facilitator superfamily domain-containing protein</fullName>
    </submittedName>
</protein>
<evidence type="ECO:0000256" key="3">
    <source>
        <dbReference type="ARBA" id="ARBA00022448"/>
    </source>
</evidence>
<name>A0AAD7QWG5_9ASCO</name>
<reference evidence="9" key="1">
    <citation type="submission" date="2023-03" db="EMBL/GenBank/DDBJ databases">
        <title>Near-Complete genome sequence of Lipomyces tetrasporous NRRL Y-64009, an oleaginous yeast capable of growing on lignocellulosic hydrolysates.</title>
        <authorList>
            <consortium name="Lawrence Berkeley National Laboratory"/>
            <person name="Jagtap S.S."/>
            <person name="Liu J.-J."/>
            <person name="Walukiewicz H.E."/>
            <person name="Pangilinan J."/>
            <person name="Lipzen A."/>
            <person name="Ahrendt S."/>
            <person name="Koriabine M."/>
            <person name="Cobaugh K."/>
            <person name="Salamov A."/>
            <person name="Yoshinaga Y."/>
            <person name="Ng V."/>
            <person name="Daum C."/>
            <person name="Grigoriev I.V."/>
            <person name="Slininger P.J."/>
            <person name="Dien B.S."/>
            <person name="Jin Y.-S."/>
            <person name="Rao C.V."/>
        </authorList>
    </citation>
    <scope>NUCLEOTIDE SEQUENCE</scope>
    <source>
        <strain evidence="9">NRRL Y-64009</strain>
    </source>
</reference>
<dbReference type="SUPFAM" id="SSF103473">
    <property type="entry name" value="MFS general substrate transporter"/>
    <property type="match status" value="1"/>
</dbReference>